<dbReference type="RefSeq" id="WP_259818087.1">
    <property type="nucleotide sequence ID" value="NZ_CP103445.1"/>
</dbReference>
<dbReference type="PANTHER" id="PTHR36511">
    <property type="entry name" value="MERR FAMILY BACTERIAL REGULATORY PROTEIN"/>
    <property type="match status" value="1"/>
</dbReference>
<dbReference type="CDD" id="cd00093">
    <property type="entry name" value="HTH_XRE"/>
    <property type="match status" value="1"/>
</dbReference>
<keyword evidence="6" id="KW-1185">Reference proteome</keyword>
<proteinExistence type="predicted"/>
<protein>
    <submittedName>
        <fullName evidence="5">Helix-turn-helix domain-containing protein</fullName>
    </submittedName>
</protein>
<dbReference type="InterPro" id="IPR052359">
    <property type="entry name" value="HTH-type_reg/antitoxin"/>
</dbReference>
<gene>
    <name evidence="5" type="ORF">NYP84_10460</name>
</gene>
<sequence>MEKKLFERLKESMTQMNEINEGSRDPSRETNVIAVQVKAIRTASGLSQSGFAKLISVNLDTLKNWEQGRREPTGPAKALLRAIERDPQHVIPALSAKS</sequence>
<dbReference type="InterPro" id="IPR001387">
    <property type="entry name" value="Cro/C1-type_HTH"/>
</dbReference>
<dbReference type="SUPFAM" id="SSF47413">
    <property type="entry name" value="lambda repressor-like DNA-binding domains"/>
    <property type="match status" value="1"/>
</dbReference>
<dbReference type="EMBL" id="CP103445">
    <property type="protein sequence ID" value="UWS32091.1"/>
    <property type="molecule type" value="Genomic_DNA"/>
</dbReference>
<accession>A0ABY5X418</accession>
<dbReference type="InterPro" id="IPR010982">
    <property type="entry name" value="Lambda_DNA-bd_dom_sf"/>
</dbReference>
<feature type="domain" description="HTH cro/C1-type" evidence="4">
    <location>
        <begin position="37"/>
        <end position="90"/>
    </location>
</feature>
<evidence type="ECO:0000256" key="1">
    <source>
        <dbReference type="ARBA" id="ARBA00023015"/>
    </source>
</evidence>
<dbReference type="PANTHER" id="PTHR36511:SF4">
    <property type="entry name" value="ANTITOXIN MQSA"/>
    <property type="match status" value="1"/>
</dbReference>
<dbReference type="Pfam" id="PF01381">
    <property type="entry name" value="HTH_3"/>
    <property type="match status" value="1"/>
</dbReference>
<keyword evidence="3" id="KW-0804">Transcription</keyword>
<evidence type="ECO:0000256" key="3">
    <source>
        <dbReference type="ARBA" id="ARBA00023163"/>
    </source>
</evidence>
<evidence type="ECO:0000313" key="5">
    <source>
        <dbReference type="EMBL" id="UWS32091.1"/>
    </source>
</evidence>
<evidence type="ECO:0000313" key="6">
    <source>
        <dbReference type="Proteomes" id="UP001058553"/>
    </source>
</evidence>
<keyword evidence="2" id="KW-0238">DNA-binding</keyword>
<dbReference type="InterPro" id="IPR047761">
    <property type="entry name" value="NadS-like"/>
</dbReference>
<dbReference type="SMART" id="SM00530">
    <property type="entry name" value="HTH_XRE"/>
    <property type="match status" value="1"/>
</dbReference>
<dbReference type="Gene3D" id="1.10.260.40">
    <property type="entry name" value="lambda repressor-like DNA-binding domains"/>
    <property type="match status" value="1"/>
</dbReference>
<evidence type="ECO:0000256" key="2">
    <source>
        <dbReference type="ARBA" id="ARBA00023125"/>
    </source>
</evidence>
<name>A0ABY5X418_ERWPY</name>
<keyword evidence="1" id="KW-0805">Transcription regulation</keyword>
<dbReference type="PROSITE" id="PS50943">
    <property type="entry name" value="HTH_CROC1"/>
    <property type="match status" value="1"/>
</dbReference>
<reference evidence="5" key="1">
    <citation type="submission" date="2022-07" db="EMBL/GenBank/DDBJ databases">
        <title>Genetic diversity of Erwinia pyrifoliae.</title>
        <authorList>
            <person name="Park D.S."/>
            <person name="Ham H."/>
        </authorList>
    </citation>
    <scope>NUCLEOTIDE SEQUENCE</scope>
    <source>
        <strain evidence="5">CP201486</strain>
    </source>
</reference>
<dbReference type="NCBIfam" id="NF041265">
    <property type="entry name" value="NadS"/>
    <property type="match status" value="1"/>
</dbReference>
<evidence type="ECO:0000259" key="4">
    <source>
        <dbReference type="PROSITE" id="PS50943"/>
    </source>
</evidence>
<organism evidence="5 6">
    <name type="scientific">Erwinia pyrifoliae</name>
    <dbReference type="NCBI Taxonomy" id="79967"/>
    <lineage>
        <taxon>Bacteria</taxon>
        <taxon>Pseudomonadati</taxon>
        <taxon>Pseudomonadota</taxon>
        <taxon>Gammaproteobacteria</taxon>
        <taxon>Enterobacterales</taxon>
        <taxon>Erwiniaceae</taxon>
        <taxon>Erwinia</taxon>
    </lineage>
</organism>
<dbReference type="Proteomes" id="UP001058553">
    <property type="component" value="Chromosome"/>
</dbReference>